<evidence type="ECO:0000256" key="2">
    <source>
        <dbReference type="ARBA" id="ARBA00004141"/>
    </source>
</evidence>
<dbReference type="SMART" id="SM00665">
    <property type="entry name" value="B561"/>
    <property type="match status" value="1"/>
</dbReference>
<organism evidence="14 15">
    <name type="scientific">Apatococcus fuscideae</name>
    <dbReference type="NCBI Taxonomy" id="2026836"/>
    <lineage>
        <taxon>Eukaryota</taxon>
        <taxon>Viridiplantae</taxon>
        <taxon>Chlorophyta</taxon>
        <taxon>core chlorophytes</taxon>
        <taxon>Trebouxiophyceae</taxon>
        <taxon>Chlorellales</taxon>
        <taxon>Chlorellaceae</taxon>
        <taxon>Apatococcus</taxon>
    </lineage>
</organism>
<comment type="cofactor">
    <cofactor evidence="1">
        <name>heme b</name>
        <dbReference type="ChEBI" id="CHEBI:60344"/>
    </cofactor>
</comment>
<feature type="domain" description="Cytochrome b561" evidence="13">
    <location>
        <begin position="10"/>
        <end position="229"/>
    </location>
</feature>
<keyword evidence="6" id="KW-0479">Metal-binding</keyword>
<feature type="transmembrane region" description="Helical" evidence="12">
    <location>
        <begin position="56"/>
        <end position="77"/>
    </location>
</feature>
<feature type="transmembrane region" description="Helical" evidence="12">
    <location>
        <begin position="129"/>
        <end position="151"/>
    </location>
</feature>
<dbReference type="InterPro" id="IPR043205">
    <property type="entry name" value="CYB561/CYBRD1-like"/>
</dbReference>
<protein>
    <recommendedName>
        <fullName evidence="13">Cytochrome b561 domain-containing protein</fullName>
    </recommendedName>
</protein>
<dbReference type="Gene3D" id="1.20.120.1770">
    <property type="match status" value="1"/>
</dbReference>
<dbReference type="GO" id="GO:0016020">
    <property type="term" value="C:membrane"/>
    <property type="evidence" value="ECO:0007669"/>
    <property type="project" value="UniProtKB-SubCell"/>
</dbReference>
<keyword evidence="9" id="KW-0408">Iron</keyword>
<dbReference type="Proteomes" id="UP001485043">
    <property type="component" value="Unassembled WGS sequence"/>
</dbReference>
<evidence type="ECO:0000256" key="7">
    <source>
        <dbReference type="ARBA" id="ARBA00022982"/>
    </source>
</evidence>
<dbReference type="InterPro" id="IPR006593">
    <property type="entry name" value="Cyt_b561/ferric_Rdtase_TM"/>
</dbReference>
<dbReference type="GO" id="GO:0046872">
    <property type="term" value="F:metal ion binding"/>
    <property type="evidence" value="ECO:0007669"/>
    <property type="project" value="UniProtKB-KW"/>
</dbReference>
<keyword evidence="3" id="KW-0813">Transport</keyword>
<reference evidence="14 15" key="1">
    <citation type="journal article" date="2024" name="Nat. Commun.">
        <title>Phylogenomics reveals the evolutionary origins of lichenization in chlorophyte algae.</title>
        <authorList>
            <person name="Puginier C."/>
            <person name="Libourel C."/>
            <person name="Otte J."/>
            <person name="Skaloud P."/>
            <person name="Haon M."/>
            <person name="Grisel S."/>
            <person name="Petersen M."/>
            <person name="Berrin J.G."/>
            <person name="Delaux P.M."/>
            <person name="Dal Grande F."/>
            <person name="Keller J."/>
        </authorList>
    </citation>
    <scope>NUCLEOTIDE SEQUENCE [LARGE SCALE GENOMIC DNA]</scope>
    <source>
        <strain evidence="14 15">SAG 2523</strain>
    </source>
</reference>
<evidence type="ECO:0000256" key="1">
    <source>
        <dbReference type="ARBA" id="ARBA00001970"/>
    </source>
</evidence>
<sequence>MPPPAGFTIFTRVVEICVLIVGMIWVFGYLGGVGFSPIYKGENTNDPSVIFNWHPLFMALAFPICMAEAVLAYRAPIATTADKPQRKTLHIALQSAALLFIILGLVTTIKSHTLKRPTPIPNFYSPHSYMGLFTSALAVIQYMFGFYAFAFPKLSQKDRAASVPIHAFLGKTVLVLGLATMTTGIQEKTTLVQTLMKPPGGMYSPYFVLPAVLELLLMVTGIAVLFHHTGPAKSKDQGNDESFLEEGALGSHEES</sequence>
<accession>A0AAW1TH27</accession>
<evidence type="ECO:0000256" key="6">
    <source>
        <dbReference type="ARBA" id="ARBA00022723"/>
    </source>
</evidence>
<dbReference type="EMBL" id="JALJOV010000041">
    <property type="protein sequence ID" value="KAK9868191.1"/>
    <property type="molecule type" value="Genomic_DNA"/>
</dbReference>
<evidence type="ECO:0000259" key="13">
    <source>
        <dbReference type="PROSITE" id="PS50939"/>
    </source>
</evidence>
<evidence type="ECO:0000256" key="11">
    <source>
        <dbReference type="SAM" id="MobiDB-lite"/>
    </source>
</evidence>
<dbReference type="GO" id="GO:0016491">
    <property type="term" value="F:oxidoreductase activity"/>
    <property type="evidence" value="ECO:0007669"/>
    <property type="project" value="InterPro"/>
</dbReference>
<feature type="transmembrane region" description="Helical" evidence="12">
    <location>
        <begin position="12"/>
        <end position="36"/>
    </location>
</feature>
<keyword evidence="5 12" id="KW-0812">Transmembrane</keyword>
<evidence type="ECO:0000256" key="12">
    <source>
        <dbReference type="SAM" id="Phobius"/>
    </source>
</evidence>
<dbReference type="PROSITE" id="PS50939">
    <property type="entry name" value="CYTOCHROME_B561"/>
    <property type="match status" value="1"/>
</dbReference>
<evidence type="ECO:0000256" key="9">
    <source>
        <dbReference type="ARBA" id="ARBA00023004"/>
    </source>
</evidence>
<dbReference type="AlphaFoldDB" id="A0AAW1TH27"/>
<evidence type="ECO:0000313" key="15">
    <source>
        <dbReference type="Proteomes" id="UP001485043"/>
    </source>
</evidence>
<dbReference type="PANTHER" id="PTHR10106">
    <property type="entry name" value="CYTOCHROME B561-RELATED"/>
    <property type="match status" value="1"/>
</dbReference>
<keyword evidence="4" id="KW-0349">Heme</keyword>
<evidence type="ECO:0000256" key="3">
    <source>
        <dbReference type="ARBA" id="ARBA00022448"/>
    </source>
</evidence>
<comment type="subcellular location">
    <subcellularLocation>
        <location evidence="2">Membrane</location>
        <topology evidence="2">Multi-pass membrane protein</topology>
    </subcellularLocation>
</comment>
<feature type="transmembrane region" description="Helical" evidence="12">
    <location>
        <begin position="163"/>
        <end position="185"/>
    </location>
</feature>
<evidence type="ECO:0000256" key="5">
    <source>
        <dbReference type="ARBA" id="ARBA00022692"/>
    </source>
</evidence>
<evidence type="ECO:0000256" key="10">
    <source>
        <dbReference type="ARBA" id="ARBA00023136"/>
    </source>
</evidence>
<evidence type="ECO:0000256" key="8">
    <source>
        <dbReference type="ARBA" id="ARBA00022989"/>
    </source>
</evidence>
<evidence type="ECO:0000256" key="4">
    <source>
        <dbReference type="ARBA" id="ARBA00022617"/>
    </source>
</evidence>
<feature type="transmembrane region" description="Helical" evidence="12">
    <location>
        <begin position="89"/>
        <end position="109"/>
    </location>
</feature>
<evidence type="ECO:0000313" key="14">
    <source>
        <dbReference type="EMBL" id="KAK9868191.1"/>
    </source>
</evidence>
<comment type="caution">
    <text evidence="14">The sequence shown here is derived from an EMBL/GenBank/DDBJ whole genome shotgun (WGS) entry which is preliminary data.</text>
</comment>
<keyword evidence="7" id="KW-0249">Electron transport</keyword>
<feature type="region of interest" description="Disordered" evidence="11">
    <location>
        <begin position="231"/>
        <end position="255"/>
    </location>
</feature>
<keyword evidence="10 12" id="KW-0472">Membrane</keyword>
<proteinExistence type="predicted"/>
<keyword evidence="8 12" id="KW-1133">Transmembrane helix</keyword>
<dbReference type="PANTHER" id="PTHR10106:SF0">
    <property type="entry name" value="LD36721P"/>
    <property type="match status" value="1"/>
</dbReference>
<dbReference type="Pfam" id="PF03188">
    <property type="entry name" value="Cytochrom_B561"/>
    <property type="match status" value="1"/>
</dbReference>
<name>A0AAW1TH27_9CHLO</name>
<keyword evidence="15" id="KW-1185">Reference proteome</keyword>
<gene>
    <name evidence="14" type="ORF">WJX84_010895</name>
</gene>
<feature type="transmembrane region" description="Helical" evidence="12">
    <location>
        <begin position="205"/>
        <end position="226"/>
    </location>
</feature>